<dbReference type="Pfam" id="PF00593">
    <property type="entry name" value="TonB_dep_Rec_b-barrel"/>
    <property type="match status" value="1"/>
</dbReference>
<keyword evidence="19" id="KW-1185">Reference proteome</keyword>
<evidence type="ECO:0000256" key="10">
    <source>
        <dbReference type="ARBA" id="ARBA00023077"/>
    </source>
</evidence>
<evidence type="ECO:0000256" key="6">
    <source>
        <dbReference type="ARBA" id="ARBA00022692"/>
    </source>
</evidence>
<dbReference type="InterPro" id="IPR037066">
    <property type="entry name" value="Plug_dom_sf"/>
</dbReference>
<dbReference type="InterPro" id="IPR010105">
    <property type="entry name" value="TonB_sidphr_rcpt"/>
</dbReference>
<protein>
    <submittedName>
        <fullName evidence="18">Iron complex outermembrane receptor protein</fullName>
    </submittedName>
</protein>
<keyword evidence="10 15" id="KW-0798">TonB box</keyword>
<dbReference type="PANTHER" id="PTHR32552">
    <property type="entry name" value="FERRICHROME IRON RECEPTOR-RELATED"/>
    <property type="match status" value="1"/>
</dbReference>
<evidence type="ECO:0000256" key="12">
    <source>
        <dbReference type="ARBA" id="ARBA00023170"/>
    </source>
</evidence>
<dbReference type="EMBL" id="JAUSRF010000022">
    <property type="protein sequence ID" value="MDP9840075.1"/>
    <property type="molecule type" value="Genomic_DNA"/>
</dbReference>
<evidence type="ECO:0000259" key="16">
    <source>
        <dbReference type="Pfam" id="PF00593"/>
    </source>
</evidence>
<keyword evidence="13 14" id="KW-0998">Cell outer membrane</keyword>
<keyword evidence="5" id="KW-0410">Iron transport</keyword>
<keyword evidence="9" id="KW-0406">Ion transport</keyword>
<comment type="similarity">
    <text evidence="2 14 15">Belongs to the TonB-dependent receptor family.</text>
</comment>
<keyword evidence="12 18" id="KW-0675">Receptor</keyword>
<dbReference type="Pfam" id="PF07715">
    <property type="entry name" value="Plug"/>
    <property type="match status" value="1"/>
</dbReference>
<comment type="caution">
    <text evidence="18">The sequence shown here is derived from an EMBL/GenBank/DDBJ whole genome shotgun (WGS) entry which is preliminary data.</text>
</comment>
<feature type="domain" description="TonB-dependent receptor plug" evidence="17">
    <location>
        <begin position="75"/>
        <end position="173"/>
    </location>
</feature>
<evidence type="ECO:0000256" key="13">
    <source>
        <dbReference type="ARBA" id="ARBA00023237"/>
    </source>
</evidence>
<feature type="domain" description="TonB-dependent receptor-like beta-barrel" evidence="16">
    <location>
        <begin position="274"/>
        <end position="679"/>
    </location>
</feature>
<dbReference type="Gene3D" id="2.170.130.10">
    <property type="entry name" value="TonB-dependent receptor, plug domain"/>
    <property type="match status" value="1"/>
</dbReference>
<keyword evidence="11 14" id="KW-0472">Membrane</keyword>
<gene>
    <name evidence="18" type="ORF">J2T09_004855</name>
</gene>
<evidence type="ECO:0000313" key="18">
    <source>
        <dbReference type="EMBL" id="MDP9840075.1"/>
    </source>
</evidence>
<name>A0ABT9Q013_9HYPH</name>
<sequence>MTFSANSERIRRLGLALLGSSAMLPPMLNLAYAQEGGTQLAPIVVQADGENAKGPVRGIVAKQSATATKSSRAVVETPQSISIATADQIRQQQVTTTSEAMRYTPSTNAEIFGADPRADWIRMRGFIVPELLDGTRMPRATYAWPRIDPYMVERIEALRGPAAALYGQTPPGGLINFVSKKPTDEPLREVQFTLGEPWRKQAAFDFSGPIDDEGQFLYRLTGMVRDAETQVDHVDDNRMFIAPSLTWKPEEGTELTISGHHIRDDGGSLQFLPAPGMLYPSAYGYYGRDTYIGEPGYDDFQRRQSAIGYQFAHTFDNGITFNSSARLMEVDYDLNVVRGHPAAAAVPPMVNRLAAAIHDVARTFTMDNNVSGTVETGPVTHNLLAGVDLLVQNYDYQFGTGTASPLNIYNPVYGQATIGTITNTANAKQNINQVGFYLQDEMSLDNWRLTLTGRYDAAEMDTYNRLNSTRTVNDDGAFTGRAGLLYAFDNGIAPYVSYGTSFEPTQGLSTTGQPWDPNEGKQWEAGVKYQPLGTDHLFTLAAFDLEQSNLVVTSGGVSQQIGRVEMRGIEAEAKINMWEGWDVIASYAYLDSNVTATGKRVIYVPNHQAALWVNHTFSGNLEGFSAGAGVRYTGASFGDTANALEAPAYTLFDVAARLDLSAINDSLKGSEIAVNVANLFDEEYVASCNTVTQCYWGTGRTIRATLTHRW</sequence>
<dbReference type="Proteomes" id="UP001241472">
    <property type="component" value="Unassembled WGS sequence"/>
</dbReference>
<dbReference type="Gene3D" id="2.40.170.20">
    <property type="entry name" value="TonB-dependent receptor, beta-barrel domain"/>
    <property type="match status" value="1"/>
</dbReference>
<evidence type="ECO:0000256" key="7">
    <source>
        <dbReference type="ARBA" id="ARBA00022729"/>
    </source>
</evidence>
<evidence type="ECO:0000256" key="8">
    <source>
        <dbReference type="ARBA" id="ARBA00023004"/>
    </source>
</evidence>
<dbReference type="PANTHER" id="PTHR32552:SF68">
    <property type="entry name" value="FERRICHROME OUTER MEMBRANE TRANSPORTER_PHAGE RECEPTOR"/>
    <property type="match status" value="1"/>
</dbReference>
<evidence type="ECO:0000259" key="17">
    <source>
        <dbReference type="Pfam" id="PF07715"/>
    </source>
</evidence>
<dbReference type="InterPro" id="IPR012910">
    <property type="entry name" value="Plug_dom"/>
</dbReference>
<organism evidence="18 19">
    <name type="scientific">Neorhizobium huautlense</name>
    <dbReference type="NCBI Taxonomy" id="67774"/>
    <lineage>
        <taxon>Bacteria</taxon>
        <taxon>Pseudomonadati</taxon>
        <taxon>Pseudomonadota</taxon>
        <taxon>Alphaproteobacteria</taxon>
        <taxon>Hyphomicrobiales</taxon>
        <taxon>Rhizobiaceae</taxon>
        <taxon>Rhizobium/Agrobacterium group</taxon>
        <taxon>Neorhizobium</taxon>
    </lineage>
</organism>
<dbReference type="InterPro" id="IPR000531">
    <property type="entry name" value="Beta-barrel_TonB"/>
</dbReference>
<evidence type="ECO:0000256" key="3">
    <source>
        <dbReference type="ARBA" id="ARBA00022448"/>
    </source>
</evidence>
<evidence type="ECO:0000256" key="4">
    <source>
        <dbReference type="ARBA" id="ARBA00022452"/>
    </source>
</evidence>
<evidence type="ECO:0000256" key="2">
    <source>
        <dbReference type="ARBA" id="ARBA00009810"/>
    </source>
</evidence>
<evidence type="ECO:0000256" key="14">
    <source>
        <dbReference type="PROSITE-ProRule" id="PRU01360"/>
    </source>
</evidence>
<evidence type="ECO:0000256" key="9">
    <source>
        <dbReference type="ARBA" id="ARBA00023065"/>
    </source>
</evidence>
<evidence type="ECO:0000256" key="1">
    <source>
        <dbReference type="ARBA" id="ARBA00004571"/>
    </source>
</evidence>
<keyword evidence="3 14" id="KW-0813">Transport</keyword>
<keyword evidence="8" id="KW-0408">Iron</keyword>
<dbReference type="NCBIfam" id="TIGR01783">
    <property type="entry name" value="TonB-siderophor"/>
    <property type="match status" value="1"/>
</dbReference>
<proteinExistence type="inferred from homology"/>
<reference evidence="18 19" key="1">
    <citation type="submission" date="2023-07" db="EMBL/GenBank/DDBJ databases">
        <title>Sorghum-associated microbial communities from plants grown in Nebraska, USA.</title>
        <authorList>
            <person name="Schachtman D."/>
        </authorList>
    </citation>
    <scope>NUCLEOTIDE SEQUENCE [LARGE SCALE GENOMIC DNA]</scope>
    <source>
        <strain evidence="18 19">DS1307</strain>
    </source>
</reference>
<keyword evidence="6 14" id="KW-0812">Transmembrane</keyword>
<comment type="subcellular location">
    <subcellularLocation>
        <location evidence="1 14">Cell outer membrane</location>
        <topology evidence="1 14">Multi-pass membrane protein</topology>
    </subcellularLocation>
</comment>
<evidence type="ECO:0000256" key="5">
    <source>
        <dbReference type="ARBA" id="ARBA00022496"/>
    </source>
</evidence>
<keyword evidence="7" id="KW-0732">Signal</keyword>
<evidence type="ECO:0000256" key="15">
    <source>
        <dbReference type="RuleBase" id="RU003357"/>
    </source>
</evidence>
<keyword evidence="4 14" id="KW-1134">Transmembrane beta strand</keyword>
<dbReference type="RefSeq" id="WP_306839340.1">
    <property type="nucleotide sequence ID" value="NZ_JAUSRF010000022.1"/>
</dbReference>
<evidence type="ECO:0000256" key="11">
    <source>
        <dbReference type="ARBA" id="ARBA00023136"/>
    </source>
</evidence>
<dbReference type="PROSITE" id="PS52016">
    <property type="entry name" value="TONB_DEPENDENT_REC_3"/>
    <property type="match status" value="1"/>
</dbReference>
<evidence type="ECO:0000313" key="19">
    <source>
        <dbReference type="Proteomes" id="UP001241472"/>
    </source>
</evidence>
<dbReference type="CDD" id="cd01347">
    <property type="entry name" value="ligand_gated_channel"/>
    <property type="match status" value="1"/>
</dbReference>
<dbReference type="InterPro" id="IPR039426">
    <property type="entry name" value="TonB-dep_rcpt-like"/>
</dbReference>
<dbReference type="InterPro" id="IPR036942">
    <property type="entry name" value="Beta-barrel_TonB_sf"/>
</dbReference>
<accession>A0ABT9Q013</accession>
<dbReference type="SUPFAM" id="SSF56935">
    <property type="entry name" value="Porins"/>
    <property type="match status" value="1"/>
</dbReference>